<dbReference type="SUPFAM" id="SSF53155">
    <property type="entry name" value="Methylated DNA-protein cysteine methyltransferase domain"/>
    <property type="match status" value="1"/>
</dbReference>
<keyword evidence="5 13" id="KW-0808">Transferase</keyword>
<comment type="cofactor">
    <cofactor evidence="11">
        <name>Zn(2+)</name>
        <dbReference type="ChEBI" id="CHEBI:29105"/>
    </cofactor>
    <text evidence="11">Binds 1 zinc ion per subunit.</text>
</comment>
<evidence type="ECO:0000256" key="3">
    <source>
        <dbReference type="ARBA" id="ARBA00011918"/>
    </source>
</evidence>
<evidence type="ECO:0000313" key="14">
    <source>
        <dbReference type="Proteomes" id="UP000318590"/>
    </source>
</evidence>
<organism evidence="13 14">
    <name type="scientific">Palleronia caenipelagi</name>
    <dbReference type="NCBI Taxonomy" id="2489174"/>
    <lineage>
        <taxon>Bacteria</taxon>
        <taxon>Pseudomonadati</taxon>
        <taxon>Pseudomonadota</taxon>
        <taxon>Alphaproteobacteria</taxon>
        <taxon>Rhodobacterales</taxon>
        <taxon>Roseobacteraceae</taxon>
        <taxon>Palleronia</taxon>
    </lineage>
</organism>
<dbReference type="PROSITE" id="PS00374">
    <property type="entry name" value="MGMT"/>
    <property type="match status" value="1"/>
</dbReference>
<dbReference type="Gene3D" id="3.30.160.70">
    <property type="entry name" value="Methylated DNA-protein cysteine methyltransferase domain"/>
    <property type="match status" value="1"/>
</dbReference>
<evidence type="ECO:0000256" key="6">
    <source>
        <dbReference type="ARBA" id="ARBA00022763"/>
    </source>
</evidence>
<dbReference type="InterPro" id="IPR035451">
    <property type="entry name" value="Ada-like_dom_sf"/>
</dbReference>
<dbReference type="CDD" id="cd06445">
    <property type="entry name" value="ATase"/>
    <property type="match status" value="1"/>
</dbReference>
<dbReference type="Gene3D" id="1.10.10.60">
    <property type="entry name" value="Homeodomain-like"/>
    <property type="match status" value="1"/>
</dbReference>
<keyword evidence="11" id="KW-0862">Zinc</keyword>
<dbReference type="PROSITE" id="PS01124">
    <property type="entry name" value="HTH_ARAC_FAMILY_2"/>
    <property type="match status" value="1"/>
</dbReference>
<dbReference type="AlphaFoldDB" id="A0A547PKY4"/>
<dbReference type="InterPro" id="IPR036217">
    <property type="entry name" value="MethylDNA_cys_MeTrfase_DNAb"/>
</dbReference>
<feature type="active site" description="Nucleophile; methyl group acceptor from methylphosphotriester" evidence="10">
    <location>
        <position position="37"/>
    </location>
</feature>
<keyword evidence="11" id="KW-0479">Metal-binding</keyword>
<dbReference type="InterPro" id="IPR016221">
    <property type="entry name" value="Bifunct_regulatory_prot_Ada"/>
</dbReference>
<dbReference type="GO" id="GO:0006281">
    <property type="term" value="P:DNA repair"/>
    <property type="evidence" value="ECO:0007669"/>
    <property type="project" value="UniProtKB-KW"/>
</dbReference>
<keyword evidence="7" id="KW-0010">Activator</keyword>
<dbReference type="PIRSF" id="PIRSF000409">
    <property type="entry name" value="Ada"/>
    <property type="match status" value="1"/>
</dbReference>
<dbReference type="PANTHER" id="PTHR10815">
    <property type="entry name" value="METHYLATED-DNA--PROTEIN-CYSTEINE METHYLTRANSFERASE"/>
    <property type="match status" value="1"/>
</dbReference>
<dbReference type="SUPFAM" id="SSF57884">
    <property type="entry name" value="Ada DNA repair protein, N-terminal domain (N-Ada 10)"/>
    <property type="match status" value="1"/>
</dbReference>
<dbReference type="OrthoDB" id="9802228at2"/>
<dbReference type="PANTHER" id="PTHR10815:SF5">
    <property type="entry name" value="METHYLATED-DNA--PROTEIN-CYSTEINE METHYLTRANSFERASE"/>
    <property type="match status" value="1"/>
</dbReference>
<feature type="binding site" evidence="11">
    <location>
        <position position="71"/>
    </location>
    <ligand>
        <name>Zn(2+)</name>
        <dbReference type="ChEBI" id="CHEBI:29105"/>
    </ligand>
</feature>
<dbReference type="GO" id="GO:0003908">
    <property type="term" value="F:methylated-DNA-[protein]-cysteine S-methyltransferase activity"/>
    <property type="evidence" value="ECO:0007669"/>
    <property type="project" value="UniProtKB-EC"/>
</dbReference>
<dbReference type="InterPro" id="IPR001497">
    <property type="entry name" value="MethylDNA_cys_MeTrfase_AS"/>
</dbReference>
<dbReference type="InterPro" id="IPR018060">
    <property type="entry name" value="HTH_AraC"/>
</dbReference>
<dbReference type="GO" id="GO:0043565">
    <property type="term" value="F:sequence-specific DNA binding"/>
    <property type="evidence" value="ECO:0007669"/>
    <property type="project" value="InterPro"/>
</dbReference>
<evidence type="ECO:0000256" key="10">
    <source>
        <dbReference type="PIRSR" id="PIRSR000409-1"/>
    </source>
</evidence>
<dbReference type="NCBIfam" id="TIGR00589">
    <property type="entry name" value="ogt"/>
    <property type="match status" value="1"/>
</dbReference>
<evidence type="ECO:0000256" key="1">
    <source>
        <dbReference type="ARBA" id="ARBA00001286"/>
    </source>
</evidence>
<keyword evidence="4 13" id="KW-0489">Methyltransferase</keyword>
<evidence type="ECO:0000256" key="4">
    <source>
        <dbReference type="ARBA" id="ARBA00022603"/>
    </source>
</evidence>
<evidence type="ECO:0000313" key="13">
    <source>
        <dbReference type="EMBL" id="TRD14801.1"/>
    </source>
</evidence>
<name>A0A547PKY4_9RHOB</name>
<comment type="similarity">
    <text evidence="2">Belongs to the MGMT family.</text>
</comment>
<feature type="binding site" evidence="11">
    <location>
        <position position="68"/>
    </location>
    <ligand>
        <name>Zn(2+)</name>
        <dbReference type="ChEBI" id="CHEBI:29105"/>
    </ligand>
</feature>
<reference evidence="13 14" key="1">
    <citation type="submission" date="2019-06" db="EMBL/GenBank/DDBJ databases">
        <title>Paenimaribius caenipelagi gen. nov., sp. nov., isolated from a tidal flat.</title>
        <authorList>
            <person name="Yoon J.-H."/>
        </authorList>
    </citation>
    <scope>NUCLEOTIDE SEQUENCE [LARGE SCALE GENOMIC DNA]</scope>
    <source>
        <strain evidence="13 14">JBTF-M29</strain>
    </source>
</reference>
<evidence type="ECO:0000256" key="5">
    <source>
        <dbReference type="ARBA" id="ARBA00022679"/>
    </source>
</evidence>
<dbReference type="GO" id="GO:0008270">
    <property type="term" value="F:zinc ion binding"/>
    <property type="evidence" value="ECO:0007669"/>
    <property type="project" value="InterPro"/>
</dbReference>
<dbReference type="GO" id="GO:0003700">
    <property type="term" value="F:DNA-binding transcription factor activity"/>
    <property type="evidence" value="ECO:0007669"/>
    <property type="project" value="InterPro"/>
</dbReference>
<dbReference type="Pfam" id="PF01035">
    <property type="entry name" value="DNA_binding_1"/>
    <property type="match status" value="1"/>
</dbReference>
<accession>A0A547PKY4</accession>
<comment type="caution">
    <text evidence="13">The sequence shown here is derived from an EMBL/GenBank/DDBJ whole genome shotgun (WGS) entry which is preliminary data.</text>
</comment>
<evidence type="ECO:0000259" key="12">
    <source>
        <dbReference type="PROSITE" id="PS01124"/>
    </source>
</evidence>
<dbReference type="EMBL" id="VFSV01000063">
    <property type="protein sequence ID" value="TRD14801.1"/>
    <property type="molecule type" value="Genomic_DNA"/>
</dbReference>
<feature type="binding site" evidence="11">
    <location>
        <position position="37"/>
    </location>
    <ligand>
        <name>Zn(2+)</name>
        <dbReference type="ChEBI" id="CHEBI:29105"/>
    </ligand>
</feature>
<dbReference type="Gene3D" id="3.40.10.10">
    <property type="entry name" value="DNA Methylphosphotriester Repair Domain"/>
    <property type="match status" value="1"/>
</dbReference>
<keyword evidence="14" id="KW-1185">Reference proteome</keyword>
<gene>
    <name evidence="13" type="ORF">FEV53_18290</name>
</gene>
<dbReference type="Proteomes" id="UP000318590">
    <property type="component" value="Unassembled WGS sequence"/>
</dbReference>
<comment type="catalytic activity">
    <reaction evidence="9">
        <text>a 6-O-methyl-2'-deoxyguanosine in DNA + L-cysteinyl-[protein] = S-methyl-L-cysteinyl-[protein] + a 2'-deoxyguanosine in DNA</text>
        <dbReference type="Rhea" id="RHEA:24000"/>
        <dbReference type="Rhea" id="RHEA-COMP:10131"/>
        <dbReference type="Rhea" id="RHEA-COMP:10132"/>
        <dbReference type="Rhea" id="RHEA-COMP:11367"/>
        <dbReference type="Rhea" id="RHEA-COMP:11368"/>
        <dbReference type="ChEBI" id="CHEBI:29950"/>
        <dbReference type="ChEBI" id="CHEBI:82612"/>
        <dbReference type="ChEBI" id="CHEBI:85445"/>
        <dbReference type="ChEBI" id="CHEBI:85448"/>
        <dbReference type="EC" id="2.1.1.63"/>
    </reaction>
</comment>
<dbReference type="InterPro" id="IPR014048">
    <property type="entry name" value="MethylDNA_cys_MeTrfase_DNA-bd"/>
</dbReference>
<dbReference type="RefSeq" id="WP_142836160.1">
    <property type="nucleotide sequence ID" value="NZ_VFSV01000063.1"/>
</dbReference>
<feature type="active site" description="Nucleophile; methyl group acceptor from either O6-methylguanine or O4-methylthymine" evidence="10">
    <location>
        <position position="318"/>
    </location>
</feature>
<evidence type="ECO:0000256" key="2">
    <source>
        <dbReference type="ARBA" id="ARBA00008711"/>
    </source>
</evidence>
<protein>
    <recommendedName>
        <fullName evidence="3">methylated-DNA--[protein]-cysteine S-methyltransferase</fullName>
        <ecNumber evidence="3">2.1.1.63</ecNumber>
    </recommendedName>
</protein>
<dbReference type="Gene3D" id="1.10.10.10">
    <property type="entry name" value="Winged helix-like DNA-binding domain superfamily/Winged helix DNA-binding domain"/>
    <property type="match status" value="1"/>
</dbReference>
<feature type="binding site" evidence="11">
    <location>
        <position position="41"/>
    </location>
    <ligand>
        <name>Zn(2+)</name>
        <dbReference type="ChEBI" id="CHEBI:29105"/>
    </ligand>
</feature>
<dbReference type="InterPro" id="IPR036388">
    <property type="entry name" value="WH-like_DNA-bd_sf"/>
</dbReference>
<dbReference type="Pfam" id="PF12833">
    <property type="entry name" value="HTH_18"/>
    <property type="match status" value="1"/>
</dbReference>
<dbReference type="InterPro" id="IPR036631">
    <property type="entry name" value="MGMT_N_sf"/>
</dbReference>
<dbReference type="FunFam" id="1.10.10.10:FF:000214">
    <property type="entry name" value="Methylated-DNA--protein-cysteine methyltransferase"/>
    <property type="match status" value="1"/>
</dbReference>
<dbReference type="Pfam" id="PF02805">
    <property type="entry name" value="Ada_Zn_binding"/>
    <property type="match status" value="1"/>
</dbReference>
<keyword evidence="6" id="KW-0227">DNA damage</keyword>
<evidence type="ECO:0000256" key="11">
    <source>
        <dbReference type="PIRSR" id="PIRSR000409-3"/>
    </source>
</evidence>
<dbReference type="SMART" id="SM00342">
    <property type="entry name" value="HTH_ARAC"/>
    <property type="match status" value="1"/>
</dbReference>
<feature type="domain" description="HTH araC/xylS-type" evidence="12">
    <location>
        <begin position="107"/>
        <end position="181"/>
    </location>
</feature>
<evidence type="ECO:0000256" key="8">
    <source>
        <dbReference type="ARBA" id="ARBA00023204"/>
    </source>
</evidence>
<keyword evidence="8" id="KW-0234">DNA repair</keyword>
<evidence type="ECO:0000256" key="9">
    <source>
        <dbReference type="ARBA" id="ARBA00049348"/>
    </source>
</evidence>
<dbReference type="SUPFAM" id="SSF46767">
    <property type="entry name" value="Methylated DNA-protein cysteine methyltransferase, C-terminal domain"/>
    <property type="match status" value="1"/>
</dbReference>
<dbReference type="GO" id="GO:0032259">
    <property type="term" value="P:methylation"/>
    <property type="evidence" value="ECO:0007669"/>
    <property type="project" value="UniProtKB-KW"/>
</dbReference>
<evidence type="ECO:0000256" key="7">
    <source>
        <dbReference type="ARBA" id="ARBA00023159"/>
    </source>
</evidence>
<comment type="catalytic activity">
    <reaction evidence="1">
        <text>a 4-O-methyl-thymidine in DNA + L-cysteinyl-[protein] = a thymidine in DNA + S-methyl-L-cysteinyl-[protein]</text>
        <dbReference type="Rhea" id="RHEA:53428"/>
        <dbReference type="Rhea" id="RHEA-COMP:10131"/>
        <dbReference type="Rhea" id="RHEA-COMP:10132"/>
        <dbReference type="Rhea" id="RHEA-COMP:13555"/>
        <dbReference type="Rhea" id="RHEA-COMP:13556"/>
        <dbReference type="ChEBI" id="CHEBI:29950"/>
        <dbReference type="ChEBI" id="CHEBI:82612"/>
        <dbReference type="ChEBI" id="CHEBI:137386"/>
        <dbReference type="ChEBI" id="CHEBI:137387"/>
        <dbReference type="EC" id="2.1.1.63"/>
    </reaction>
</comment>
<proteinExistence type="inferred from homology"/>
<sequence>MLFDLPDHATLYQALLDRDPGYDGQAYVCVASTGIFCRLTCPARKPKPENCTFFGTVGECIEAGYRPCKRCYPLEPMALADPAIATLLAALDERPEHRWRESDVVRLGFDASTVRRSFRRQFGMTFLEMARQRRLRDGFETLAAGGAVIEGQLDAGFESASAFRAAFLRLIGKAPGSLSRDPLLFADWVPTPLGDMVAVSCRSQLHLLEFFDRKALRSEMIRLDAFAKGRLGIGQTAPSEQIKRELQAFFDGCSATFQIPLALHGTAFTKQVWEALRQIPPGQTRSYSQIAVGIGRPTATRAVARANGANQIALVIPCHRVIGADGSLTGYGGGLWRKQKLLEIERHYLGSELKGATRVSG</sequence>
<dbReference type="InterPro" id="IPR004026">
    <property type="entry name" value="Ada_DNA_repair_Zn-bd"/>
</dbReference>
<dbReference type="EC" id="2.1.1.63" evidence="3"/>